<organism evidence="9 10">
    <name type="scientific">Mycobacterium stomatepiae</name>
    <dbReference type="NCBI Taxonomy" id="470076"/>
    <lineage>
        <taxon>Bacteria</taxon>
        <taxon>Bacillati</taxon>
        <taxon>Actinomycetota</taxon>
        <taxon>Actinomycetes</taxon>
        <taxon>Mycobacteriales</taxon>
        <taxon>Mycobacteriaceae</taxon>
        <taxon>Mycobacterium</taxon>
        <taxon>Mycobacterium simiae complex</taxon>
    </lineage>
</organism>
<dbReference type="InterPro" id="IPR051269">
    <property type="entry name" value="Fe-S_cluster_ET"/>
</dbReference>
<keyword evidence="2" id="KW-0813">Transport</keyword>
<dbReference type="RefSeq" id="WP_163794179.1">
    <property type="nucleotide sequence ID" value="NZ_AP022587.1"/>
</dbReference>
<dbReference type="InterPro" id="IPR017896">
    <property type="entry name" value="4Fe4S_Fe-S-bd"/>
</dbReference>
<evidence type="ECO:0000256" key="3">
    <source>
        <dbReference type="ARBA" id="ARBA00022723"/>
    </source>
</evidence>
<dbReference type="Proteomes" id="UP000467130">
    <property type="component" value="Chromosome"/>
</dbReference>
<evidence type="ECO:0000313" key="9">
    <source>
        <dbReference type="EMBL" id="BBY25783.1"/>
    </source>
</evidence>
<keyword evidence="6" id="KW-0411">Iron-sulfur</keyword>
<evidence type="ECO:0000256" key="1">
    <source>
        <dbReference type="ARBA" id="ARBA00001927"/>
    </source>
</evidence>
<accession>A0A7I7QHG6</accession>
<evidence type="ECO:0000256" key="6">
    <source>
        <dbReference type="ARBA" id="ARBA00023014"/>
    </source>
</evidence>
<reference evidence="9 10" key="1">
    <citation type="journal article" date="2019" name="Emerg. Microbes Infect.">
        <title>Comprehensive subspecies identification of 175 nontuberculous mycobacteria species based on 7547 genomic profiles.</title>
        <authorList>
            <person name="Matsumoto Y."/>
            <person name="Kinjo T."/>
            <person name="Motooka D."/>
            <person name="Nabeya D."/>
            <person name="Jung N."/>
            <person name="Uechi K."/>
            <person name="Horii T."/>
            <person name="Iida T."/>
            <person name="Fujita J."/>
            <person name="Nakamura S."/>
        </authorList>
    </citation>
    <scope>NUCLEOTIDE SEQUENCE [LARGE SCALE GENOMIC DNA]</scope>
    <source>
        <strain evidence="9 10">JCM 17783</strain>
    </source>
</reference>
<dbReference type="PANTHER" id="PTHR36923">
    <property type="entry name" value="FERREDOXIN"/>
    <property type="match status" value="1"/>
</dbReference>
<dbReference type="PANTHER" id="PTHR36923:SF3">
    <property type="entry name" value="FERREDOXIN"/>
    <property type="match status" value="1"/>
</dbReference>
<evidence type="ECO:0000259" key="8">
    <source>
        <dbReference type="PROSITE" id="PS51379"/>
    </source>
</evidence>
<dbReference type="KEGG" id="msto:MSTO_59880"/>
<evidence type="ECO:0000256" key="2">
    <source>
        <dbReference type="ARBA" id="ARBA00022448"/>
    </source>
</evidence>
<keyword evidence="4" id="KW-0249">Electron transport</keyword>
<keyword evidence="3" id="KW-0479">Metal-binding</keyword>
<sequence>MTLSRVTIDPAKCQGHGRCVLIAPTYFDMDDAGFGTVARDDVEEADMADIDEAVLSCPEHAITSSE</sequence>
<comment type="cofactor">
    <cofactor evidence="1">
        <name>[3Fe-4S] cluster</name>
        <dbReference type="ChEBI" id="CHEBI:21137"/>
    </cofactor>
</comment>
<dbReference type="EMBL" id="AP022587">
    <property type="protein sequence ID" value="BBY25783.1"/>
    <property type="molecule type" value="Genomic_DNA"/>
</dbReference>
<feature type="domain" description="4Fe-4S ferredoxin-type" evidence="8">
    <location>
        <begin position="4"/>
        <end position="32"/>
    </location>
</feature>
<protein>
    <recommendedName>
        <fullName evidence="8">4Fe-4S ferredoxin-type domain-containing protein</fullName>
    </recommendedName>
</protein>
<gene>
    <name evidence="9" type="ORF">MSTO_59880</name>
</gene>
<keyword evidence="7" id="KW-0003">3Fe-4S</keyword>
<dbReference type="Pfam" id="PF13459">
    <property type="entry name" value="Fer4_15"/>
    <property type="match status" value="1"/>
</dbReference>
<evidence type="ECO:0000256" key="5">
    <source>
        <dbReference type="ARBA" id="ARBA00023004"/>
    </source>
</evidence>
<dbReference type="GO" id="GO:0051538">
    <property type="term" value="F:3 iron, 4 sulfur cluster binding"/>
    <property type="evidence" value="ECO:0007669"/>
    <property type="project" value="UniProtKB-KW"/>
</dbReference>
<evidence type="ECO:0000313" key="10">
    <source>
        <dbReference type="Proteomes" id="UP000467130"/>
    </source>
</evidence>
<proteinExistence type="predicted"/>
<evidence type="ECO:0000256" key="7">
    <source>
        <dbReference type="ARBA" id="ARBA00023291"/>
    </source>
</evidence>
<dbReference type="GO" id="GO:0046872">
    <property type="term" value="F:metal ion binding"/>
    <property type="evidence" value="ECO:0007669"/>
    <property type="project" value="UniProtKB-KW"/>
</dbReference>
<evidence type="ECO:0000256" key="4">
    <source>
        <dbReference type="ARBA" id="ARBA00022982"/>
    </source>
</evidence>
<keyword evidence="10" id="KW-1185">Reference proteome</keyword>
<dbReference type="PROSITE" id="PS51379">
    <property type="entry name" value="4FE4S_FER_2"/>
    <property type="match status" value="1"/>
</dbReference>
<dbReference type="SUPFAM" id="SSF54862">
    <property type="entry name" value="4Fe-4S ferredoxins"/>
    <property type="match status" value="1"/>
</dbReference>
<dbReference type="Gene3D" id="3.30.70.20">
    <property type="match status" value="1"/>
</dbReference>
<dbReference type="AlphaFoldDB" id="A0A7I7QHG6"/>
<keyword evidence="5" id="KW-0408">Iron</keyword>
<name>A0A7I7QHG6_9MYCO</name>